<evidence type="ECO:0000313" key="13">
    <source>
        <dbReference type="Proteomes" id="UP000618051"/>
    </source>
</evidence>
<feature type="transmembrane region" description="Helical" evidence="10">
    <location>
        <begin position="202"/>
        <end position="223"/>
    </location>
</feature>
<reference evidence="12 13" key="2">
    <citation type="journal article" date="2021" name="J. Hered.">
        <title>Feather Gene Expression Elucidates the Developmental Basis of Plumage Iridescence in African Starlings.</title>
        <authorList>
            <person name="Rubenstein D.R."/>
            <person name="Corvelo A."/>
            <person name="MacManes M.D."/>
            <person name="Maia R."/>
            <person name="Narzisi G."/>
            <person name="Rousaki A."/>
            <person name="Vandenabeele P."/>
            <person name="Shawkey M.D."/>
            <person name="Solomon J."/>
        </authorList>
    </citation>
    <scope>NUCLEOTIDE SEQUENCE [LARGE SCALE GENOMIC DNA]</scope>
    <source>
        <strain evidence="12">SS15</strain>
    </source>
</reference>
<comment type="similarity">
    <text evidence="2">Belongs to the CALHM family.</text>
</comment>
<dbReference type="Pfam" id="PF14798">
    <property type="entry name" value="Ca_hom_mod"/>
    <property type="match status" value="1"/>
</dbReference>
<sequence length="877" mass="98462">MMTQPGTEPSPLFAPPKSSGLRTSSRLPKATSLGCIPTPAQPCVLMETPHDQSLSKKNTGSTERLQNWFQQLFQVWEIIKTLPVMLTIIASVGVPHCTHTSQPPDEMAALIAENFRFLSLFFKSKDVMIFNGLVALGTVGSEELFSVVAFNCPCSPARNYIYGLAAIGVPALALFLIGVMWNNHTWNLVAECHKRGVKNFSAAATFLLFGSILGRASVAPITWSVISLLRGEAYICALSEFVKPSSLDKFPAEYGAEVLAKFPCRDVPANLTKSRDEVTRRLRYESQLFGWLLLGIVAVLVFLTKCLKHCCSPLSYRQEAYWAQYRSNEDKLFRRTAEVHSRILAAKNVKQFFGFVALDKEEKELVQEFPVEGVQPSPQWNAITGVYIYRENKGFPLYSRLHKWAKGVEGNGPTPEGHELLCALPLPSLLHHNSPYFLLAAMLDHDVHVDGPNRFLLLNCLFLLVILFLLTFFRVEAEGVVEVAGDGDSCQLGSFQQRHDGKVLCDVLHHHRVLGVLSEPLDRNGQIDSLKYRFRRAKLSAAESPELHSDTFRLRSTRCFSSSVLITFAITVCPTTKWSLVSVTNLSLMLCAKETEGKIHNSGQDISLLKNLPQELGGSNKVREVQRCFRITSERWRDGTSPLIPSATFTCIPMGFRESTLPYSPKYGKEGAKTDMEDFPCQSGTYPCKRKSAIIKFKESPKLFVEGFHCGLLQHCPHALPGELAWGSPAVQEGREQREPHRPRLIETTRKFPGHKLSSPLHLPPAFNNVQKKPTQQKKPKPELTFCTRAFTTSPGNKLESVQFCRSVAMDAATSDRSMDKQTTLPSFFTSTMRQFRFWPIFKSGPTKTISCYQEIAKIAWKIQFQTKVSQQYFYKK</sequence>
<evidence type="ECO:0000256" key="2">
    <source>
        <dbReference type="ARBA" id="ARBA00008497"/>
    </source>
</evidence>
<keyword evidence="5 10" id="KW-1133">Transmembrane helix</keyword>
<feature type="transmembrane region" description="Helical" evidence="10">
    <location>
        <begin position="288"/>
        <end position="307"/>
    </location>
</feature>
<protein>
    <recommendedName>
        <fullName evidence="14">Calcium homeostasis modulator 2</fullName>
    </recommendedName>
</protein>
<comment type="caution">
    <text evidence="11">The sequence shown here is derived from an EMBL/GenBank/DDBJ whole genome shotgun (WGS) entry which is preliminary data.</text>
</comment>
<dbReference type="GO" id="GO:0005261">
    <property type="term" value="F:monoatomic cation channel activity"/>
    <property type="evidence" value="ECO:0007669"/>
    <property type="project" value="TreeGrafter"/>
</dbReference>
<evidence type="ECO:0000256" key="8">
    <source>
        <dbReference type="ARBA" id="ARBA00023303"/>
    </source>
</evidence>
<dbReference type="InterPro" id="IPR029569">
    <property type="entry name" value="CALHM"/>
</dbReference>
<dbReference type="OrthoDB" id="9865653at2759"/>
<dbReference type="EMBL" id="JADDUC010000052">
    <property type="protein sequence ID" value="KAG0121111.1"/>
    <property type="molecule type" value="Genomic_DNA"/>
</dbReference>
<accession>A0A835TW38</accession>
<evidence type="ECO:0000256" key="7">
    <source>
        <dbReference type="ARBA" id="ARBA00023136"/>
    </source>
</evidence>
<keyword evidence="8" id="KW-0407">Ion channel</keyword>
<keyword evidence="6" id="KW-0406">Ion transport</keyword>
<name>A0A835TW38_9PASS</name>
<keyword evidence="4 10" id="KW-0812">Transmembrane</keyword>
<reference evidence="11" key="1">
    <citation type="submission" date="2020-10" db="EMBL/GenBank/DDBJ databases">
        <title>Feather gene expression reveals the developmental basis of iridescence in African starlings.</title>
        <authorList>
            <person name="Rubenstein D.R."/>
        </authorList>
    </citation>
    <scope>NUCLEOTIDE SEQUENCE</scope>
    <source>
        <strain evidence="11">SS15</strain>
        <tissue evidence="11">Liver</tissue>
    </source>
</reference>
<feature type="transmembrane region" description="Helical" evidence="10">
    <location>
        <begin position="160"/>
        <end position="181"/>
    </location>
</feature>
<dbReference type="AlphaFoldDB" id="A0A835TW38"/>
<keyword evidence="13" id="KW-1185">Reference proteome</keyword>
<dbReference type="Proteomes" id="UP000618051">
    <property type="component" value="Unassembled WGS sequence"/>
</dbReference>
<dbReference type="GO" id="GO:0005886">
    <property type="term" value="C:plasma membrane"/>
    <property type="evidence" value="ECO:0007669"/>
    <property type="project" value="TreeGrafter"/>
</dbReference>
<reference evidence="12" key="3">
    <citation type="submission" date="2022-01" db="EMBL/GenBank/DDBJ databases">
        <authorList>
            <person name="Rubenstein D.R."/>
        </authorList>
    </citation>
    <scope>NUCLEOTIDE SEQUENCE</scope>
    <source>
        <strain evidence="12">SS15</strain>
        <tissue evidence="12">Liver</tissue>
    </source>
</reference>
<evidence type="ECO:0000256" key="3">
    <source>
        <dbReference type="ARBA" id="ARBA00022448"/>
    </source>
</evidence>
<evidence type="ECO:0000256" key="1">
    <source>
        <dbReference type="ARBA" id="ARBA00004141"/>
    </source>
</evidence>
<evidence type="ECO:0000313" key="12">
    <source>
        <dbReference type="EMBL" id="KAI1236226.1"/>
    </source>
</evidence>
<dbReference type="GO" id="GO:1904669">
    <property type="term" value="P:ATP export"/>
    <property type="evidence" value="ECO:0007669"/>
    <property type="project" value="UniProtKB-ARBA"/>
</dbReference>
<evidence type="ECO:0000256" key="5">
    <source>
        <dbReference type="ARBA" id="ARBA00022989"/>
    </source>
</evidence>
<keyword evidence="7 10" id="KW-0472">Membrane</keyword>
<evidence type="ECO:0000313" key="11">
    <source>
        <dbReference type="EMBL" id="KAG0121111.1"/>
    </source>
</evidence>
<comment type="subcellular location">
    <subcellularLocation>
        <location evidence="1">Membrane</location>
        <topology evidence="1">Multi-pass membrane protein</topology>
    </subcellularLocation>
</comment>
<evidence type="ECO:0008006" key="14">
    <source>
        <dbReference type="Google" id="ProtNLM"/>
    </source>
</evidence>
<evidence type="ECO:0000256" key="4">
    <source>
        <dbReference type="ARBA" id="ARBA00022692"/>
    </source>
</evidence>
<feature type="region of interest" description="Disordered" evidence="9">
    <location>
        <begin position="1"/>
        <end position="27"/>
    </location>
</feature>
<feature type="transmembrane region" description="Helical" evidence="10">
    <location>
        <begin position="455"/>
        <end position="473"/>
    </location>
</feature>
<evidence type="ECO:0000256" key="6">
    <source>
        <dbReference type="ARBA" id="ARBA00023065"/>
    </source>
</evidence>
<dbReference type="PANTHER" id="PTHR32261:SF3">
    <property type="entry name" value="CALCIUM HOMEOSTASIS MODULATOR PROTEIN 2"/>
    <property type="match status" value="1"/>
</dbReference>
<evidence type="ECO:0000256" key="9">
    <source>
        <dbReference type="SAM" id="MobiDB-lite"/>
    </source>
</evidence>
<dbReference type="EMBL" id="JADDUC020000010">
    <property type="protein sequence ID" value="KAI1236226.1"/>
    <property type="molecule type" value="Genomic_DNA"/>
</dbReference>
<proteinExistence type="inferred from homology"/>
<organism evidence="11">
    <name type="scientific">Lamprotornis superbus</name>
    <dbReference type="NCBI Taxonomy" id="245042"/>
    <lineage>
        <taxon>Eukaryota</taxon>
        <taxon>Metazoa</taxon>
        <taxon>Chordata</taxon>
        <taxon>Craniata</taxon>
        <taxon>Vertebrata</taxon>
        <taxon>Euteleostomi</taxon>
        <taxon>Archelosauria</taxon>
        <taxon>Archosauria</taxon>
        <taxon>Dinosauria</taxon>
        <taxon>Saurischia</taxon>
        <taxon>Theropoda</taxon>
        <taxon>Coelurosauria</taxon>
        <taxon>Aves</taxon>
        <taxon>Neognathae</taxon>
        <taxon>Neoaves</taxon>
        <taxon>Telluraves</taxon>
        <taxon>Australaves</taxon>
        <taxon>Passeriformes</taxon>
        <taxon>Sturnidae</taxon>
        <taxon>Lamprotornis</taxon>
    </lineage>
</organism>
<evidence type="ECO:0000256" key="10">
    <source>
        <dbReference type="SAM" id="Phobius"/>
    </source>
</evidence>
<dbReference type="PANTHER" id="PTHR32261">
    <property type="entry name" value="CALCIUM HOMEOSTASIS MODULATOR PROTEIN"/>
    <property type="match status" value="1"/>
</dbReference>
<gene>
    <name evidence="12" type="ORF">IHE44_0001504</name>
    <name evidence="11" type="ORF">IHE44_011275</name>
</gene>
<keyword evidence="3" id="KW-0813">Transport</keyword>